<dbReference type="PANTHER" id="PTHR30502:SF0">
    <property type="entry name" value="PHOSPHOENOLPYRUVATE CARBOXYLASE FAMILY PROTEIN"/>
    <property type="match status" value="1"/>
</dbReference>
<protein>
    <submittedName>
        <fullName evidence="5">2,4-dihydroxyhept-2-ene-1,7-dioic acid aldolase</fullName>
    </submittedName>
</protein>
<dbReference type="Proteomes" id="UP000649345">
    <property type="component" value="Unassembled WGS sequence"/>
</dbReference>
<dbReference type="GO" id="GO:0046872">
    <property type="term" value="F:metal ion binding"/>
    <property type="evidence" value="ECO:0007669"/>
    <property type="project" value="UniProtKB-KW"/>
</dbReference>
<evidence type="ECO:0000256" key="1">
    <source>
        <dbReference type="ARBA" id="ARBA00005568"/>
    </source>
</evidence>
<name>A0A923LD69_9FIRM</name>
<comment type="caution">
    <text evidence="5">The sequence shown here is derived from an EMBL/GenBank/DDBJ whole genome shotgun (WGS) entry which is preliminary data.</text>
</comment>
<evidence type="ECO:0000313" key="5">
    <source>
        <dbReference type="EMBL" id="MBC5660364.1"/>
    </source>
</evidence>
<dbReference type="Gene3D" id="3.20.20.60">
    <property type="entry name" value="Phosphoenolpyruvate-binding domains"/>
    <property type="match status" value="1"/>
</dbReference>
<dbReference type="GO" id="GO:0016832">
    <property type="term" value="F:aldehyde-lyase activity"/>
    <property type="evidence" value="ECO:0007669"/>
    <property type="project" value="TreeGrafter"/>
</dbReference>
<dbReference type="InterPro" id="IPR040442">
    <property type="entry name" value="Pyrv_kinase-like_dom_sf"/>
</dbReference>
<gene>
    <name evidence="5" type="ORF">H8S44_11345</name>
</gene>
<evidence type="ECO:0000256" key="3">
    <source>
        <dbReference type="ARBA" id="ARBA00023239"/>
    </source>
</evidence>
<evidence type="ECO:0000313" key="6">
    <source>
        <dbReference type="Proteomes" id="UP000649345"/>
    </source>
</evidence>
<dbReference type="PANTHER" id="PTHR30502">
    <property type="entry name" value="2-KETO-3-DEOXY-L-RHAMNONATE ALDOLASE"/>
    <property type="match status" value="1"/>
</dbReference>
<comment type="similarity">
    <text evidence="1">Belongs to the HpcH/HpaI aldolase family.</text>
</comment>
<keyword evidence="3" id="KW-0456">Lyase</keyword>
<proteinExistence type="inferred from homology"/>
<evidence type="ECO:0000259" key="4">
    <source>
        <dbReference type="Pfam" id="PF03328"/>
    </source>
</evidence>
<keyword evidence="6" id="KW-1185">Reference proteome</keyword>
<sequence length="263" mass="29851">MMKENKIRGILNAGGTTVATRMCSTWPTLTEACASTGNFDYIEFVAEYSPFTMLEMENLVRACELHDIGSIIKVDFQNRFYVAQRAMASGFQGILFTDHKTAKEVEESLNAITPDSPDYGGRMGYPNNRWIGYQPHNTQLDYAKMANDTVKLFMVEKKEALENLEEICSIPGVDMLQFGPSDFAMSKGWNKKDQAEELRKAEEKMIQIALDHKVAVRCEIDTLEKAEYYKSLGVKHFCVGDEFRNQMKVWTGVCGDVRKMANE</sequence>
<dbReference type="SUPFAM" id="SSF51621">
    <property type="entry name" value="Phosphoenolpyruvate/pyruvate domain"/>
    <property type="match status" value="1"/>
</dbReference>
<dbReference type="InterPro" id="IPR050251">
    <property type="entry name" value="HpcH-HpaI_aldolase"/>
</dbReference>
<dbReference type="GO" id="GO:0005737">
    <property type="term" value="C:cytoplasm"/>
    <property type="evidence" value="ECO:0007669"/>
    <property type="project" value="TreeGrafter"/>
</dbReference>
<feature type="domain" description="HpcH/HpaI aldolase/citrate lyase" evidence="4">
    <location>
        <begin position="70"/>
        <end position="215"/>
    </location>
</feature>
<dbReference type="RefSeq" id="WP_186872403.1">
    <property type="nucleotide sequence ID" value="NZ_JACOOR010000006.1"/>
</dbReference>
<organism evidence="5 6">
    <name type="scientific">Anaerosacchariphilus hominis</name>
    <dbReference type="NCBI Taxonomy" id="2763017"/>
    <lineage>
        <taxon>Bacteria</taxon>
        <taxon>Bacillati</taxon>
        <taxon>Bacillota</taxon>
        <taxon>Clostridia</taxon>
        <taxon>Lachnospirales</taxon>
        <taxon>Lachnospiraceae</taxon>
        <taxon>Anaerosacchariphilus</taxon>
    </lineage>
</organism>
<dbReference type="InterPro" id="IPR015813">
    <property type="entry name" value="Pyrv/PenolPyrv_kinase-like_dom"/>
</dbReference>
<keyword evidence="2" id="KW-0479">Metal-binding</keyword>
<dbReference type="Pfam" id="PF03328">
    <property type="entry name" value="HpcH_HpaI"/>
    <property type="match status" value="1"/>
</dbReference>
<reference evidence="5" key="1">
    <citation type="submission" date="2020-08" db="EMBL/GenBank/DDBJ databases">
        <title>Genome public.</title>
        <authorList>
            <person name="Liu C."/>
            <person name="Sun Q."/>
        </authorList>
    </citation>
    <scope>NUCLEOTIDE SEQUENCE</scope>
    <source>
        <strain evidence="5">NSJ-68</strain>
    </source>
</reference>
<dbReference type="AlphaFoldDB" id="A0A923LD69"/>
<accession>A0A923LD69</accession>
<evidence type="ECO:0000256" key="2">
    <source>
        <dbReference type="ARBA" id="ARBA00022723"/>
    </source>
</evidence>
<dbReference type="EMBL" id="JACOOR010000006">
    <property type="protein sequence ID" value="MBC5660364.1"/>
    <property type="molecule type" value="Genomic_DNA"/>
</dbReference>
<dbReference type="InterPro" id="IPR005000">
    <property type="entry name" value="Aldolase/citrate-lyase_domain"/>
</dbReference>